<name>A0A9W7GKA6_9STRA</name>
<protein>
    <recommendedName>
        <fullName evidence="7">Derlin</fullName>
    </recommendedName>
</protein>
<organism evidence="8 9">
    <name type="scientific">Triparma columacea</name>
    <dbReference type="NCBI Taxonomy" id="722753"/>
    <lineage>
        <taxon>Eukaryota</taxon>
        <taxon>Sar</taxon>
        <taxon>Stramenopiles</taxon>
        <taxon>Ochrophyta</taxon>
        <taxon>Bolidophyceae</taxon>
        <taxon>Parmales</taxon>
        <taxon>Triparmaceae</taxon>
        <taxon>Triparma</taxon>
    </lineage>
</organism>
<feature type="transmembrane region" description="Helical" evidence="7">
    <location>
        <begin position="21"/>
        <end position="43"/>
    </location>
</feature>
<dbReference type="SUPFAM" id="SSF144091">
    <property type="entry name" value="Rhomboid-like"/>
    <property type="match status" value="1"/>
</dbReference>
<keyword evidence="6 7" id="KW-0472">Membrane</keyword>
<dbReference type="AlphaFoldDB" id="A0A9W7GKA6"/>
<keyword evidence="4 7" id="KW-0256">Endoplasmic reticulum</keyword>
<dbReference type="Pfam" id="PF04511">
    <property type="entry name" value="DER1"/>
    <property type="match status" value="1"/>
</dbReference>
<feature type="transmembrane region" description="Helical" evidence="7">
    <location>
        <begin position="105"/>
        <end position="138"/>
    </location>
</feature>
<comment type="subcellular location">
    <subcellularLocation>
        <location evidence="1 7">Endoplasmic reticulum membrane</location>
        <topology evidence="1 7">Multi-pass membrane protein</topology>
    </subcellularLocation>
</comment>
<accession>A0A9W7GKA6</accession>
<gene>
    <name evidence="8" type="ORF">TrCOL_g13213</name>
</gene>
<proteinExistence type="inferred from homology"/>
<dbReference type="Proteomes" id="UP001165065">
    <property type="component" value="Unassembled WGS sequence"/>
</dbReference>
<evidence type="ECO:0000256" key="2">
    <source>
        <dbReference type="ARBA" id="ARBA00008917"/>
    </source>
</evidence>
<keyword evidence="5 7" id="KW-1133">Transmembrane helix</keyword>
<sequence length="227" mass="26267">MQVRKERSSYLSWYFDIPPITRTYFTLSLLLTLLTTLDLLSPFSLYYNLTLILPPHNQYHRLLTSFCYFGTANLDFAFHMYFLVRYARMLEEGEFSRDRASFLLLLITSATLILLTAQALNLTFLGSSLTFCTLYVWGRRNSDVEMQMFGVLNFRAPYLPLVMLGFSLVLGNSATVDLLGIAAGHVFYFGRYVYPRVAEIRGWKRKDIMQPPDILRWICGDLVQGND</sequence>
<keyword evidence="9" id="KW-1185">Reference proteome</keyword>
<evidence type="ECO:0000313" key="9">
    <source>
        <dbReference type="Proteomes" id="UP001165065"/>
    </source>
</evidence>
<reference evidence="9" key="1">
    <citation type="journal article" date="2023" name="Commun. Biol.">
        <title>Genome analysis of Parmales, the sister group of diatoms, reveals the evolutionary specialization of diatoms from phago-mixotrophs to photoautotrophs.</title>
        <authorList>
            <person name="Ban H."/>
            <person name="Sato S."/>
            <person name="Yoshikawa S."/>
            <person name="Yamada K."/>
            <person name="Nakamura Y."/>
            <person name="Ichinomiya M."/>
            <person name="Sato N."/>
            <person name="Blanc-Mathieu R."/>
            <person name="Endo H."/>
            <person name="Kuwata A."/>
            <person name="Ogata H."/>
        </authorList>
    </citation>
    <scope>NUCLEOTIDE SEQUENCE [LARGE SCALE GENOMIC DNA]</scope>
</reference>
<feature type="transmembrane region" description="Helical" evidence="7">
    <location>
        <begin position="63"/>
        <end position="84"/>
    </location>
</feature>
<feature type="transmembrane region" description="Helical" evidence="7">
    <location>
        <begin position="158"/>
        <end position="188"/>
    </location>
</feature>
<evidence type="ECO:0000256" key="1">
    <source>
        <dbReference type="ARBA" id="ARBA00004477"/>
    </source>
</evidence>
<evidence type="ECO:0000256" key="4">
    <source>
        <dbReference type="ARBA" id="ARBA00022824"/>
    </source>
</evidence>
<dbReference type="GO" id="GO:0006950">
    <property type="term" value="P:response to stress"/>
    <property type="evidence" value="ECO:0007669"/>
    <property type="project" value="UniProtKB-ARBA"/>
</dbReference>
<dbReference type="PANTHER" id="PTHR11009">
    <property type="entry name" value="DER1-LIKE PROTEIN, DERLIN"/>
    <property type="match status" value="1"/>
</dbReference>
<dbReference type="OrthoDB" id="1716531at2759"/>
<dbReference type="InterPro" id="IPR035952">
    <property type="entry name" value="Rhomboid-like_sf"/>
</dbReference>
<keyword evidence="3 7" id="KW-0812">Transmembrane</keyword>
<evidence type="ECO:0000256" key="5">
    <source>
        <dbReference type="ARBA" id="ARBA00022989"/>
    </source>
</evidence>
<evidence type="ECO:0000256" key="3">
    <source>
        <dbReference type="ARBA" id="ARBA00022692"/>
    </source>
</evidence>
<evidence type="ECO:0000256" key="6">
    <source>
        <dbReference type="ARBA" id="ARBA00023136"/>
    </source>
</evidence>
<dbReference type="EMBL" id="BRYA01000316">
    <property type="protein sequence ID" value="GMI46865.1"/>
    <property type="molecule type" value="Genomic_DNA"/>
</dbReference>
<evidence type="ECO:0000256" key="7">
    <source>
        <dbReference type="RuleBase" id="RU363059"/>
    </source>
</evidence>
<comment type="function">
    <text evidence="7">May be involved in the degradation of misfolded endoplasmic reticulum (ER) luminal proteins.</text>
</comment>
<dbReference type="InterPro" id="IPR007599">
    <property type="entry name" value="DER1"/>
</dbReference>
<dbReference type="GO" id="GO:0005789">
    <property type="term" value="C:endoplasmic reticulum membrane"/>
    <property type="evidence" value="ECO:0007669"/>
    <property type="project" value="UniProtKB-SubCell"/>
</dbReference>
<comment type="similarity">
    <text evidence="2 7">Belongs to the derlin family.</text>
</comment>
<evidence type="ECO:0000313" key="8">
    <source>
        <dbReference type="EMBL" id="GMI46865.1"/>
    </source>
</evidence>
<comment type="caution">
    <text evidence="8">The sequence shown here is derived from an EMBL/GenBank/DDBJ whole genome shotgun (WGS) entry which is preliminary data.</text>
</comment>